<evidence type="ECO:0000313" key="2">
    <source>
        <dbReference type="EMBL" id="TDR16270.1"/>
    </source>
</evidence>
<dbReference type="InterPro" id="IPR018642">
    <property type="entry name" value="DUF2066"/>
</dbReference>
<evidence type="ECO:0000256" key="1">
    <source>
        <dbReference type="SAM" id="SignalP"/>
    </source>
</evidence>
<dbReference type="Pfam" id="PF09839">
    <property type="entry name" value="DUF2066"/>
    <property type="match status" value="1"/>
</dbReference>
<gene>
    <name evidence="2" type="ORF">C8D91_2796</name>
</gene>
<feature type="chain" id="PRO_5020257119" evidence="1">
    <location>
        <begin position="18"/>
        <end position="340"/>
    </location>
</feature>
<dbReference type="EMBL" id="SNZB01000008">
    <property type="protein sequence ID" value="TDR16270.1"/>
    <property type="molecule type" value="Genomic_DNA"/>
</dbReference>
<accession>A0A4R6XEU9</accession>
<organism evidence="2 3">
    <name type="scientific">Marinicella litoralis</name>
    <dbReference type="NCBI Taxonomy" id="644220"/>
    <lineage>
        <taxon>Bacteria</taxon>
        <taxon>Pseudomonadati</taxon>
        <taxon>Pseudomonadota</taxon>
        <taxon>Gammaproteobacteria</taxon>
        <taxon>Lysobacterales</taxon>
        <taxon>Marinicellaceae</taxon>
        <taxon>Marinicella</taxon>
    </lineage>
</organism>
<keyword evidence="1" id="KW-0732">Signal</keyword>
<sequence>MRNLCLFLLMVTYHLNAANVVTNQAAALIDTNQMPAIEQSQHAMASVISKKSGLSLKSVLNKGLSYDDFSSAIMRSYFQQPPIEYNSNKMWFSVVVDEEKLKSMMLAQRIPVWPDRRGELFVWIVEEHENQDLINTAPNSETFYWLQQWFEQKGIPASFYNYQNDDLLDFQPRDVRYLNPDLIDFVEENYDAAVSLFVFVKHSGNGYSYRYGLSRPGKSLEIKNLKFVSLAAGMEALATDIQAKMSDGQQVFADEFNKSTVSVKVNNIENADQILSLITYFDNHALIDKYHINQLSNGQVAVMMDINVLPDTFVKFVSREQVINHLPLDLGHSIIFSMSE</sequence>
<keyword evidence="3" id="KW-1185">Reference proteome</keyword>
<reference evidence="2 3" key="1">
    <citation type="submission" date="2019-03" db="EMBL/GenBank/DDBJ databases">
        <title>Genomic Encyclopedia of Type Strains, Phase IV (KMG-IV): sequencing the most valuable type-strain genomes for metagenomic binning, comparative biology and taxonomic classification.</title>
        <authorList>
            <person name="Goeker M."/>
        </authorList>
    </citation>
    <scope>NUCLEOTIDE SEQUENCE [LARGE SCALE GENOMIC DNA]</scope>
    <source>
        <strain evidence="2 3">DSM 25488</strain>
    </source>
</reference>
<protein>
    <submittedName>
        <fullName evidence="2">Uncharacterized protein DUF2066</fullName>
    </submittedName>
</protein>
<feature type="signal peptide" evidence="1">
    <location>
        <begin position="1"/>
        <end position="17"/>
    </location>
</feature>
<dbReference type="Proteomes" id="UP000295724">
    <property type="component" value="Unassembled WGS sequence"/>
</dbReference>
<comment type="caution">
    <text evidence="2">The sequence shown here is derived from an EMBL/GenBank/DDBJ whole genome shotgun (WGS) entry which is preliminary data.</text>
</comment>
<name>A0A4R6XEU9_9GAMM</name>
<evidence type="ECO:0000313" key="3">
    <source>
        <dbReference type="Proteomes" id="UP000295724"/>
    </source>
</evidence>
<dbReference type="AlphaFoldDB" id="A0A4R6XEU9"/>
<dbReference type="RefSeq" id="WP_099020180.1">
    <property type="nucleotide sequence ID" value="NZ_NIHB01000006.1"/>
</dbReference>
<proteinExistence type="predicted"/>
<dbReference type="OrthoDB" id="6195299at2"/>